<gene>
    <name evidence="2" type="ORF">EZS28_012222</name>
</gene>
<dbReference type="EMBL" id="SNRW01002608">
    <property type="protein sequence ID" value="KAA6392252.1"/>
    <property type="molecule type" value="Genomic_DNA"/>
</dbReference>
<feature type="coiled-coil region" evidence="1">
    <location>
        <begin position="78"/>
        <end position="105"/>
    </location>
</feature>
<name>A0A5J4WCG7_9EUKA</name>
<evidence type="ECO:0000313" key="2">
    <source>
        <dbReference type="EMBL" id="KAA6392252.1"/>
    </source>
</evidence>
<proteinExistence type="predicted"/>
<sequence>MSFWSGLKNFGSKILGGIKKAAGWVAPTLNKVLGTLAGSVSTLHPGVGAVMGIGSRLAGGVTLVAYELSRRFRNLIRSEQWKEYLKEETNELRSAQDERTKIMYQINKGYDKTHKVSVRKIMDAINENNQQINTNFEDNKDRIIEQLTHTIQQVEPRLVPKGREFEYIYSVVHDNDDVDGNSFKVHRLLKRSAKCYPHLRERSTLFIDNLPVAAIINYEIQQRLRQRNIIMKNLRFTIPKDQNVEDLIELIGQTVRDTADH</sequence>
<accession>A0A5J4WCG7</accession>
<comment type="caution">
    <text evidence="2">The sequence shown here is derived from an EMBL/GenBank/DDBJ whole genome shotgun (WGS) entry which is preliminary data.</text>
</comment>
<evidence type="ECO:0000256" key="1">
    <source>
        <dbReference type="SAM" id="Coils"/>
    </source>
</evidence>
<protein>
    <submittedName>
        <fullName evidence="2">Uncharacterized protein</fullName>
    </submittedName>
</protein>
<reference evidence="2 3" key="1">
    <citation type="submission" date="2019-03" db="EMBL/GenBank/DDBJ databases">
        <title>Single cell metagenomics reveals metabolic interactions within the superorganism composed of flagellate Streblomastix strix and complex community of Bacteroidetes bacteria on its surface.</title>
        <authorList>
            <person name="Treitli S.C."/>
            <person name="Kolisko M."/>
            <person name="Husnik F."/>
            <person name="Keeling P."/>
            <person name="Hampl V."/>
        </authorList>
    </citation>
    <scope>NUCLEOTIDE SEQUENCE [LARGE SCALE GENOMIC DNA]</scope>
    <source>
        <strain evidence="2">ST1C</strain>
    </source>
</reference>
<keyword evidence="1" id="KW-0175">Coiled coil</keyword>
<organism evidence="2 3">
    <name type="scientific">Streblomastix strix</name>
    <dbReference type="NCBI Taxonomy" id="222440"/>
    <lineage>
        <taxon>Eukaryota</taxon>
        <taxon>Metamonada</taxon>
        <taxon>Preaxostyla</taxon>
        <taxon>Oxymonadida</taxon>
        <taxon>Streblomastigidae</taxon>
        <taxon>Streblomastix</taxon>
    </lineage>
</organism>
<dbReference type="AlphaFoldDB" id="A0A5J4WCG7"/>
<evidence type="ECO:0000313" key="3">
    <source>
        <dbReference type="Proteomes" id="UP000324800"/>
    </source>
</evidence>
<dbReference type="Proteomes" id="UP000324800">
    <property type="component" value="Unassembled WGS sequence"/>
</dbReference>